<dbReference type="Gene3D" id="3.80.10.10">
    <property type="entry name" value="Ribonuclease Inhibitor"/>
    <property type="match status" value="2"/>
</dbReference>
<accession>A0AB34I8S5</accession>
<sequence>MGAMRQRSAELEEDDELCSREKRITPRVLRQLVKEQQLYSTSSLNDKLYLHYRGFARIEGLDEWTGLRALWLEGNGFGEIEGLESLAGLRCLYLQHNCLRKIDNLHHCPLLATLQLSNNMLPRIENLSCLRGLSTLQIANNNLTCADDLRHLLECPSITVLDVQNNRIDEPEVIEIFESMPQLAVLQCQGNPFIPKVTSYRKTMVSRCKTLSYLDDRPIFNEERMATEAWVVGGLPAEREERRRQREEKDMAHRRNLQYMMEITRKGREAKEKADAERAARIAAGEEEAPKAVAKPASEAKDEPSEKEIYDRALRALEAKKRQMIEKKKQQDAAATLSAAETPSPLAEKVEAEVEVEEEEKKEDSRKEEDVMEGEEQDFEAAATFCGARPGRVFKLGRKGVGYYLDAAAGVDAAAGEAEGGIPPLTSARSLLAAPKFAGKSAEEVVEQVSGAAAPAAENLDELD</sequence>
<keyword evidence="4" id="KW-0969">Cilium</keyword>
<dbReference type="Pfam" id="PF14580">
    <property type="entry name" value="LRR_9"/>
    <property type="match status" value="1"/>
</dbReference>
<keyword evidence="2" id="KW-0433">Leucine-rich repeat</keyword>
<comment type="caution">
    <text evidence="7">The sequence shown here is derived from an EMBL/GenBank/DDBJ whole genome shotgun (WGS) entry which is preliminary data.</text>
</comment>
<dbReference type="EMBL" id="JBGBPQ010000033">
    <property type="protein sequence ID" value="KAL1495266.1"/>
    <property type="molecule type" value="Genomic_DNA"/>
</dbReference>
<dbReference type="InterPro" id="IPR001611">
    <property type="entry name" value="Leu-rich_rpt"/>
</dbReference>
<dbReference type="PANTHER" id="PTHR45973:SF9">
    <property type="entry name" value="LEUCINE-RICH REPEAT-CONTAINING PROTEIN 46"/>
    <property type="match status" value="1"/>
</dbReference>
<name>A0AB34I8S5_PRYPA</name>
<keyword evidence="8" id="KW-1185">Reference proteome</keyword>
<feature type="compositionally biased region" description="Basic and acidic residues" evidence="6">
    <location>
        <begin position="298"/>
        <end position="309"/>
    </location>
</feature>
<feature type="region of interest" description="Disordered" evidence="6">
    <location>
        <begin position="266"/>
        <end position="309"/>
    </location>
</feature>
<dbReference type="AlphaFoldDB" id="A0AB34I8S5"/>
<evidence type="ECO:0000256" key="1">
    <source>
        <dbReference type="ARBA" id="ARBA00004138"/>
    </source>
</evidence>
<comment type="subcellular location">
    <subcellularLocation>
        <location evidence="1">Cell projection</location>
        <location evidence="1">Cilium</location>
    </subcellularLocation>
</comment>
<dbReference type="PANTHER" id="PTHR45973">
    <property type="entry name" value="PROTEIN PHOSPHATASE 1 REGULATORY SUBUNIT SDS22-RELATED"/>
    <property type="match status" value="1"/>
</dbReference>
<dbReference type="PROSITE" id="PS51450">
    <property type="entry name" value="LRR"/>
    <property type="match status" value="3"/>
</dbReference>
<keyword evidence="3" id="KW-0677">Repeat</keyword>
<reference evidence="7 8" key="1">
    <citation type="journal article" date="2024" name="Science">
        <title>Giant polyketide synthase enzymes in the biosynthesis of giant marine polyether toxins.</title>
        <authorList>
            <person name="Fallon T.R."/>
            <person name="Shende V.V."/>
            <person name="Wierzbicki I.H."/>
            <person name="Pendleton A.L."/>
            <person name="Watervoot N.F."/>
            <person name="Auber R.P."/>
            <person name="Gonzalez D.J."/>
            <person name="Wisecaver J.H."/>
            <person name="Moore B.S."/>
        </authorList>
    </citation>
    <scope>NUCLEOTIDE SEQUENCE [LARGE SCALE GENOMIC DNA]</scope>
    <source>
        <strain evidence="7 8">12B1</strain>
    </source>
</reference>
<evidence type="ECO:0000256" key="6">
    <source>
        <dbReference type="SAM" id="MobiDB-lite"/>
    </source>
</evidence>
<organism evidence="7 8">
    <name type="scientific">Prymnesium parvum</name>
    <name type="common">Toxic golden alga</name>
    <dbReference type="NCBI Taxonomy" id="97485"/>
    <lineage>
        <taxon>Eukaryota</taxon>
        <taxon>Haptista</taxon>
        <taxon>Haptophyta</taxon>
        <taxon>Prymnesiophyceae</taxon>
        <taxon>Prymnesiales</taxon>
        <taxon>Prymnesiaceae</taxon>
        <taxon>Prymnesium</taxon>
    </lineage>
</organism>
<evidence type="ECO:0000256" key="2">
    <source>
        <dbReference type="ARBA" id="ARBA00022614"/>
    </source>
</evidence>
<protein>
    <recommendedName>
        <fullName evidence="9">Dynein assembly factor 1, axonemal homolog</fullName>
    </recommendedName>
</protein>
<evidence type="ECO:0000256" key="4">
    <source>
        <dbReference type="ARBA" id="ARBA00023069"/>
    </source>
</evidence>
<dbReference type="SMART" id="SM00365">
    <property type="entry name" value="LRR_SD22"/>
    <property type="match status" value="3"/>
</dbReference>
<gene>
    <name evidence="7" type="ORF">AB1Y20_017126</name>
</gene>
<feature type="compositionally biased region" description="Basic and acidic residues" evidence="6">
    <location>
        <begin position="266"/>
        <end position="280"/>
    </location>
</feature>
<dbReference type="SUPFAM" id="SSF52075">
    <property type="entry name" value="Outer arm dynein light chain 1"/>
    <property type="match status" value="1"/>
</dbReference>
<evidence type="ECO:0000313" key="7">
    <source>
        <dbReference type="EMBL" id="KAL1495266.1"/>
    </source>
</evidence>
<evidence type="ECO:0000313" key="8">
    <source>
        <dbReference type="Proteomes" id="UP001515480"/>
    </source>
</evidence>
<evidence type="ECO:0000256" key="5">
    <source>
        <dbReference type="ARBA" id="ARBA00023273"/>
    </source>
</evidence>
<proteinExistence type="predicted"/>
<dbReference type="InterPro" id="IPR032675">
    <property type="entry name" value="LRR_dom_sf"/>
</dbReference>
<feature type="region of interest" description="Disordered" evidence="6">
    <location>
        <begin position="325"/>
        <end position="377"/>
    </location>
</feature>
<evidence type="ECO:0000256" key="3">
    <source>
        <dbReference type="ARBA" id="ARBA00022737"/>
    </source>
</evidence>
<keyword evidence="5" id="KW-0966">Cell projection</keyword>
<evidence type="ECO:0008006" key="9">
    <source>
        <dbReference type="Google" id="ProtNLM"/>
    </source>
</evidence>
<dbReference type="InterPro" id="IPR050576">
    <property type="entry name" value="Cilia_flagella_integrity"/>
</dbReference>
<dbReference type="Proteomes" id="UP001515480">
    <property type="component" value="Unassembled WGS sequence"/>
</dbReference>